<evidence type="ECO:0000256" key="3">
    <source>
        <dbReference type="ARBA" id="ARBA00022763"/>
    </source>
</evidence>
<dbReference type="HAMAP" id="MF_01451">
    <property type="entry name" value="AddA"/>
    <property type="match status" value="1"/>
</dbReference>
<feature type="domain" description="UvrD-like helicase C-terminal" evidence="16">
    <location>
        <begin position="510"/>
        <end position="806"/>
    </location>
</feature>
<dbReference type="EC" id="5.6.2.4" evidence="13"/>
<dbReference type="GO" id="GO:0003690">
    <property type="term" value="F:double-stranded DNA binding"/>
    <property type="evidence" value="ECO:0007669"/>
    <property type="project" value="UniProtKB-UniRule"/>
</dbReference>
<comment type="catalytic activity">
    <reaction evidence="11 13">
        <text>Couples ATP hydrolysis with the unwinding of duplex DNA by translocating in the 3'-5' direction.</text>
        <dbReference type="EC" id="5.6.2.4"/>
    </reaction>
</comment>
<keyword evidence="9 13" id="KW-0234">DNA repair</keyword>
<dbReference type="Pfam" id="PF12705">
    <property type="entry name" value="PDDEXK_1"/>
    <property type="match status" value="1"/>
</dbReference>
<reference evidence="17 18" key="1">
    <citation type="submission" date="2018-04" db="EMBL/GenBank/DDBJ databases">
        <title>Camelliibacillus theae gen. nov., sp. nov., isolated from Pu'er tea.</title>
        <authorList>
            <person name="Niu L."/>
        </authorList>
    </citation>
    <scope>NUCLEOTIDE SEQUENCE [LARGE SCALE GENOMIC DNA]</scope>
    <source>
        <strain evidence="17 18">T8</strain>
    </source>
</reference>
<feature type="binding site" evidence="14">
    <location>
        <begin position="32"/>
        <end position="39"/>
    </location>
    <ligand>
        <name>ATP</name>
        <dbReference type="ChEBI" id="CHEBI:30616"/>
    </ligand>
</feature>
<dbReference type="Pfam" id="PF00580">
    <property type="entry name" value="UvrD-helicase"/>
    <property type="match status" value="1"/>
</dbReference>
<dbReference type="GO" id="GO:0005524">
    <property type="term" value="F:ATP binding"/>
    <property type="evidence" value="ECO:0007669"/>
    <property type="project" value="UniProtKB-UniRule"/>
</dbReference>
<evidence type="ECO:0000256" key="14">
    <source>
        <dbReference type="PROSITE-ProRule" id="PRU00560"/>
    </source>
</evidence>
<dbReference type="Gene3D" id="1.10.274.50">
    <property type="match status" value="1"/>
</dbReference>
<evidence type="ECO:0000259" key="16">
    <source>
        <dbReference type="PROSITE" id="PS51217"/>
    </source>
</evidence>
<dbReference type="InterPro" id="IPR038726">
    <property type="entry name" value="PDDEXK_AddAB-type"/>
</dbReference>
<dbReference type="InterPro" id="IPR014152">
    <property type="entry name" value="AddA"/>
</dbReference>
<gene>
    <name evidence="13 17" type="primary">addA</name>
    <name evidence="17" type="ORF">DCC39_04145</name>
</gene>
<keyword evidence="5 13" id="KW-0347">Helicase</keyword>
<dbReference type="Gene3D" id="3.90.320.10">
    <property type="match status" value="1"/>
</dbReference>
<organism evidence="17 18">
    <name type="scientific">Pueribacillus theae</name>
    <dbReference type="NCBI Taxonomy" id="2171751"/>
    <lineage>
        <taxon>Bacteria</taxon>
        <taxon>Bacillati</taxon>
        <taxon>Bacillota</taxon>
        <taxon>Bacilli</taxon>
        <taxon>Bacillales</taxon>
        <taxon>Bacillaceae</taxon>
        <taxon>Pueribacillus</taxon>
    </lineage>
</organism>
<protein>
    <recommendedName>
        <fullName evidence="13">ATP-dependent helicase/nuclease subunit A</fullName>
        <ecNumber evidence="13">3.1.-.-</ecNumber>
        <ecNumber evidence="13">5.6.2.4</ecNumber>
    </recommendedName>
    <alternativeName>
        <fullName evidence="13">ATP-dependent helicase/nuclease AddA</fullName>
    </alternativeName>
    <alternativeName>
        <fullName evidence="13">DNA 3'-5' helicase AddA</fullName>
    </alternativeName>
</protein>
<feature type="domain" description="UvrD-like helicase ATP-binding" evidence="15">
    <location>
        <begin position="11"/>
        <end position="482"/>
    </location>
</feature>
<dbReference type="GO" id="GO:0033202">
    <property type="term" value="C:DNA helicase complex"/>
    <property type="evidence" value="ECO:0007669"/>
    <property type="project" value="TreeGrafter"/>
</dbReference>
<evidence type="ECO:0000256" key="13">
    <source>
        <dbReference type="HAMAP-Rule" id="MF_01451"/>
    </source>
</evidence>
<dbReference type="PROSITE" id="PS51217">
    <property type="entry name" value="UVRD_HELICASE_CTER"/>
    <property type="match status" value="1"/>
</dbReference>
<dbReference type="GO" id="GO:0008408">
    <property type="term" value="F:3'-5' exonuclease activity"/>
    <property type="evidence" value="ECO:0007669"/>
    <property type="project" value="UniProtKB-UniRule"/>
</dbReference>
<comment type="function">
    <text evidence="13">The heterodimer acts as both an ATP-dependent DNA helicase and an ATP-dependent, dual-direction single-stranded exonuclease. Recognizes the chi site generating a DNA molecule suitable for the initiation of homologous recombination. The AddA nuclease domain is required for chi fragment generation; this subunit has the helicase and 3' -&gt; 5' nuclease activities.</text>
</comment>
<evidence type="ECO:0000256" key="12">
    <source>
        <dbReference type="ARBA" id="ARBA00048988"/>
    </source>
</evidence>
<evidence type="ECO:0000259" key="15">
    <source>
        <dbReference type="PROSITE" id="PS51198"/>
    </source>
</evidence>
<dbReference type="InterPro" id="IPR027417">
    <property type="entry name" value="P-loop_NTPase"/>
</dbReference>
<dbReference type="GO" id="GO:0000724">
    <property type="term" value="P:double-strand break repair via homologous recombination"/>
    <property type="evidence" value="ECO:0007669"/>
    <property type="project" value="UniProtKB-UniRule"/>
</dbReference>
<dbReference type="CDD" id="cd18807">
    <property type="entry name" value="SF1_C_UvrD"/>
    <property type="match status" value="1"/>
</dbReference>
<comment type="similarity">
    <text evidence="13">Belongs to the helicase family. AddA subfamily.</text>
</comment>
<dbReference type="SUPFAM" id="SSF52540">
    <property type="entry name" value="P-loop containing nucleoside triphosphate hydrolases"/>
    <property type="match status" value="1"/>
</dbReference>
<dbReference type="PANTHER" id="PTHR11070:SF48">
    <property type="entry name" value="ATP-DEPENDENT HELICASE_NUCLEASE SUBUNIT A"/>
    <property type="match status" value="1"/>
</dbReference>
<comment type="cofactor">
    <cofactor evidence="13">
        <name>Mg(2+)</name>
        <dbReference type="ChEBI" id="CHEBI:18420"/>
    </cofactor>
</comment>
<dbReference type="InterPro" id="IPR011604">
    <property type="entry name" value="PDDEXK-like_dom_sf"/>
</dbReference>
<dbReference type="Gene3D" id="3.40.50.300">
    <property type="entry name" value="P-loop containing nucleotide triphosphate hydrolases"/>
    <property type="match status" value="4"/>
</dbReference>
<evidence type="ECO:0000313" key="18">
    <source>
        <dbReference type="Proteomes" id="UP000245998"/>
    </source>
</evidence>
<proteinExistence type="inferred from homology"/>
<comment type="caution">
    <text evidence="17">The sequence shown here is derived from an EMBL/GenBank/DDBJ whole genome shotgun (WGS) entry which is preliminary data.</text>
</comment>
<keyword evidence="2 13" id="KW-0547">Nucleotide-binding</keyword>
<dbReference type="SUPFAM" id="SSF52980">
    <property type="entry name" value="Restriction endonuclease-like"/>
    <property type="match status" value="1"/>
</dbReference>
<keyword evidence="18" id="KW-1185">Reference proteome</keyword>
<dbReference type="AlphaFoldDB" id="A0A2U1K6L2"/>
<evidence type="ECO:0000256" key="6">
    <source>
        <dbReference type="ARBA" id="ARBA00022839"/>
    </source>
</evidence>
<dbReference type="PANTHER" id="PTHR11070">
    <property type="entry name" value="UVRD / RECB / PCRA DNA HELICASE FAMILY MEMBER"/>
    <property type="match status" value="1"/>
</dbReference>
<evidence type="ECO:0000256" key="7">
    <source>
        <dbReference type="ARBA" id="ARBA00022840"/>
    </source>
</evidence>
<keyword evidence="10 13" id="KW-0413">Isomerase</keyword>
<name>A0A2U1K6L2_9BACI</name>
<comment type="catalytic activity">
    <reaction evidence="12 13">
        <text>ATP + H2O = ADP + phosphate + H(+)</text>
        <dbReference type="Rhea" id="RHEA:13065"/>
        <dbReference type="ChEBI" id="CHEBI:15377"/>
        <dbReference type="ChEBI" id="CHEBI:15378"/>
        <dbReference type="ChEBI" id="CHEBI:30616"/>
        <dbReference type="ChEBI" id="CHEBI:43474"/>
        <dbReference type="ChEBI" id="CHEBI:456216"/>
        <dbReference type="EC" id="5.6.2.4"/>
    </reaction>
</comment>
<sequence length="1239" mass="142962">MTSLPQKPKDAHWTDEQWAAIATRNQNTLVAAAAGSGKTAVLVERIIHQLMNVEDPIDVDRLLVVTFTNAAAAEMRQRVGEALEAALSLQPGNLHLRRQLSILNRASISTLHSFCIEVLRKYYYKLALDPEFRILDETEAAIMREEIMEELFEENYSKQDNEPFFQLVDTYSSDRSDAGLQRLVERLYDFSRSHPWPEHWLDEIVGLYEVADVETIDEIPWVNDLLGEINHQLQDAKTLLERAEQLVAVSGGPRPYGEAIQSDLAQVTNLMKAGKSWNLLYEVFQELSFPSLKRISKKDEVNEYLKEEVKSLRNTAKDIIQSVHELFFSRAPHDYLEDQTKMSPLIKTLVQLVKEFGDRFYAAKLEKGVLDFSDLEHCCLKVLLEEGSTPSNFIPSETALDYKEQFIEVLVDEYQDTNLVQETIIQLVSKDNNLFMVGDVKQSIYRFRLAEPSLFLEKYKSFSKKGNENGLRIDLSRNFRSRAEVINGTNFIFRQIMNESIGELEYGKDAELIDGLDYPETDNTEIEMLLIDRSGANAEEETIEDVEEAEREQLEASLIANKIKQLIGKDGEKQSLVYDKKLKRMRPITYRDIVILMRSTSTAAGTVMEELKRHGIPAYVEMSTGYFEATEIAVMMSLLKIIDNPDQDIPLASVLRSPIVGLTEEELANIRIADRSGSFFDAMKTLIEQNDTTELHVKLGDFYGKLVNWRTVARQGALSDVIWQIYRETHYYDFVGGLPGGMQRQANLRALYDRARQYEKTSFRGLFRFLRFIERMQDKGKDLGTARALGEQEDVVRLMTIHKSKGLEFPVVFIAGLSKQFNMQDLNAKVLLHKNYGLGTKFIDTDNRISYPTLLQLGIKEQMHKELLAEEMRVLYVAMTRAREKLFLIATVKEAEKQIQKWQQHLWNQNWLLADYERRKSKSYLDWLGPALIRHKHSEILRSYLEVTEVQGNDIYLDESKWNVSIVPAMQLITVDENEQLQDDEKIKRLRDGRPVSVENDYRNEVYGHLSWTYPNQPLTEIKSKQTVTELKRQNEWLDEQSDQVYVTSFSHPAQERPRFLQKNKLTAAERGTAMHTLMQHLPFAKTVTETVLRELLDKLVNKEILTVDQAKAIDLSLILDFAKTPLFDKLAEASKTYRETPFTYSLPAAGSNDRDERVIIQGVIDLVIEEKDGLILLDYKTDAITGRFQKGMEEAEPILKKRYEVQLSLYEKAIHEIWKKPVKEKYLYFFDGSHILQL</sequence>
<keyword evidence="6 13" id="KW-0269">Exonuclease</keyword>
<dbReference type="PROSITE" id="PS51198">
    <property type="entry name" value="UVRD_HELICASE_ATP_BIND"/>
    <property type="match status" value="1"/>
</dbReference>
<dbReference type="EMBL" id="QCZG01000005">
    <property type="protein sequence ID" value="PWA12844.1"/>
    <property type="molecule type" value="Genomic_DNA"/>
</dbReference>
<dbReference type="NCBIfam" id="TIGR02785">
    <property type="entry name" value="addA_Gpos"/>
    <property type="match status" value="1"/>
</dbReference>
<dbReference type="OrthoDB" id="9810135at2"/>
<keyword evidence="1 13" id="KW-0540">Nuclease</keyword>
<dbReference type="EC" id="3.1.-.-" evidence="13"/>
<dbReference type="InterPro" id="IPR000212">
    <property type="entry name" value="DNA_helicase_UvrD/REP"/>
</dbReference>
<dbReference type="InterPro" id="IPR011335">
    <property type="entry name" value="Restrct_endonuc-II-like"/>
</dbReference>
<evidence type="ECO:0000256" key="11">
    <source>
        <dbReference type="ARBA" id="ARBA00034617"/>
    </source>
</evidence>
<keyword evidence="4 13" id="KW-0378">Hydrolase</keyword>
<dbReference type="Pfam" id="PF13361">
    <property type="entry name" value="UvrD_C"/>
    <property type="match status" value="1"/>
</dbReference>
<evidence type="ECO:0000256" key="4">
    <source>
        <dbReference type="ARBA" id="ARBA00022801"/>
    </source>
</evidence>
<dbReference type="FunFam" id="3.40.50.300:FF:001236">
    <property type="entry name" value="ATP-dependent helicase/nuclease subunit A"/>
    <property type="match status" value="1"/>
</dbReference>
<evidence type="ECO:0000256" key="1">
    <source>
        <dbReference type="ARBA" id="ARBA00022722"/>
    </source>
</evidence>
<dbReference type="GO" id="GO:0043138">
    <property type="term" value="F:3'-5' DNA helicase activity"/>
    <property type="evidence" value="ECO:0007669"/>
    <property type="project" value="UniProtKB-UniRule"/>
</dbReference>
<keyword evidence="3 13" id="KW-0227">DNA damage</keyword>
<evidence type="ECO:0000256" key="2">
    <source>
        <dbReference type="ARBA" id="ARBA00022741"/>
    </source>
</evidence>
<dbReference type="GO" id="GO:0016887">
    <property type="term" value="F:ATP hydrolysis activity"/>
    <property type="evidence" value="ECO:0007669"/>
    <property type="project" value="RHEA"/>
</dbReference>
<dbReference type="GO" id="GO:0005829">
    <property type="term" value="C:cytosol"/>
    <property type="evidence" value="ECO:0007669"/>
    <property type="project" value="TreeGrafter"/>
</dbReference>
<dbReference type="RefSeq" id="WP_116553625.1">
    <property type="nucleotide sequence ID" value="NZ_QCZG01000005.1"/>
</dbReference>
<accession>A0A2U1K6L2</accession>
<dbReference type="InterPro" id="IPR014017">
    <property type="entry name" value="DNA_helicase_UvrD-like_C"/>
</dbReference>
<keyword evidence="7 13" id="KW-0067">ATP-binding</keyword>
<evidence type="ECO:0000256" key="8">
    <source>
        <dbReference type="ARBA" id="ARBA00023125"/>
    </source>
</evidence>
<keyword evidence="8 13" id="KW-0238">DNA-binding</keyword>
<evidence type="ECO:0000256" key="10">
    <source>
        <dbReference type="ARBA" id="ARBA00023235"/>
    </source>
</evidence>
<dbReference type="InterPro" id="IPR014016">
    <property type="entry name" value="UvrD-like_ATP-bd"/>
</dbReference>
<evidence type="ECO:0000256" key="5">
    <source>
        <dbReference type="ARBA" id="ARBA00022806"/>
    </source>
</evidence>
<evidence type="ECO:0000256" key="9">
    <source>
        <dbReference type="ARBA" id="ARBA00023204"/>
    </source>
</evidence>
<evidence type="ECO:0000313" key="17">
    <source>
        <dbReference type="EMBL" id="PWA12844.1"/>
    </source>
</evidence>
<comment type="subunit">
    <text evidence="13">Heterodimer of AddA and AddB/RexB.</text>
</comment>
<dbReference type="Proteomes" id="UP000245998">
    <property type="component" value="Unassembled WGS sequence"/>
</dbReference>